<accession>A0A9W4SYU6</accession>
<feature type="non-terminal residue" evidence="1">
    <location>
        <position position="304"/>
    </location>
</feature>
<protein>
    <submittedName>
        <fullName evidence="1">3642_t:CDS:1</fullName>
    </submittedName>
</protein>
<dbReference type="Proteomes" id="UP001153678">
    <property type="component" value="Unassembled WGS sequence"/>
</dbReference>
<sequence>EDEEELERFAMQPLETAIEEESFTIEEFEESLAEANIVNLSSDNSLINKKIFNNLKTIAKSAPLPHVNLEGLKKWIKENYTVRNVTTEIEGLDSEQFDFVRRVLKIKLMQLRAGHGEKLDMLMDENTYTSTIVSPDFEILKFCFPYLFISRWNENDVPSSNWRHELVCTSSSLRKADGILFNYDHVNRELLLFENIGPPSRTLNPKYYAAIASKYYVLTYVVHEREGKLYRVNLAAPQIFAAERILRVSYPFEFAIFPNIIKVVELLLIVKGVIESNKDVIHNYTVSCMEETKNFPLVQDWICF</sequence>
<dbReference type="AlphaFoldDB" id="A0A9W4SYU6"/>
<name>A0A9W4SYU6_9GLOM</name>
<comment type="caution">
    <text evidence="1">The sequence shown here is derived from an EMBL/GenBank/DDBJ whole genome shotgun (WGS) entry which is preliminary data.</text>
</comment>
<dbReference type="OrthoDB" id="2349339at2759"/>
<organism evidence="1 2">
    <name type="scientific">Funneliformis geosporum</name>
    <dbReference type="NCBI Taxonomy" id="1117311"/>
    <lineage>
        <taxon>Eukaryota</taxon>
        <taxon>Fungi</taxon>
        <taxon>Fungi incertae sedis</taxon>
        <taxon>Mucoromycota</taxon>
        <taxon>Glomeromycotina</taxon>
        <taxon>Glomeromycetes</taxon>
        <taxon>Glomerales</taxon>
        <taxon>Glomeraceae</taxon>
        <taxon>Funneliformis</taxon>
    </lineage>
</organism>
<proteinExistence type="predicted"/>
<keyword evidence="2" id="KW-1185">Reference proteome</keyword>
<evidence type="ECO:0000313" key="2">
    <source>
        <dbReference type="Proteomes" id="UP001153678"/>
    </source>
</evidence>
<dbReference type="EMBL" id="CAMKVN010003891">
    <property type="protein sequence ID" value="CAI2185848.1"/>
    <property type="molecule type" value="Genomic_DNA"/>
</dbReference>
<gene>
    <name evidence="1" type="ORF">FWILDA_LOCUS12282</name>
</gene>
<reference evidence="1" key="1">
    <citation type="submission" date="2022-08" db="EMBL/GenBank/DDBJ databases">
        <authorList>
            <person name="Kallberg Y."/>
            <person name="Tangrot J."/>
            <person name="Rosling A."/>
        </authorList>
    </citation>
    <scope>NUCLEOTIDE SEQUENCE</scope>
    <source>
        <strain evidence="1">Wild A</strain>
    </source>
</reference>
<evidence type="ECO:0000313" key="1">
    <source>
        <dbReference type="EMBL" id="CAI2185848.1"/>
    </source>
</evidence>